<gene>
    <name evidence="2" type="ORF">B0A50_06444</name>
</gene>
<feature type="region of interest" description="Disordered" evidence="1">
    <location>
        <begin position="480"/>
        <end position="531"/>
    </location>
</feature>
<proteinExistence type="predicted"/>
<evidence type="ECO:0008006" key="4">
    <source>
        <dbReference type="Google" id="ProtNLM"/>
    </source>
</evidence>
<dbReference type="EMBL" id="NAJL01000049">
    <property type="protein sequence ID" value="TKA23938.1"/>
    <property type="molecule type" value="Genomic_DNA"/>
</dbReference>
<feature type="compositionally biased region" description="Basic and acidic residues" evidence="1">
    <location>
        <begin position="569"/>
        <end position="595"/>
    </location>
</feature>
<feature type="region of interest" description="Disordered" evidence="1">
    <location>
        <begin position="681"/>
        <end position="865"/>
    </location>
</feature>
<feature type="compositionally biased region" description="Basic and acidic residues" evidence="1">
    <location>
        <begin position="748"/>
        <end position="760"/>
    </location>
</feature>
<feature type="compositionally biased region" description="Basic and acidic residues" evidence="1">
    <location>
        <begin position="767"/>
        <end position="785"/>
    </location>
</feature>
<reference evidence="2 3" key="1">
    <citation type="submission" date="2017-03" db="EMBL/GenBank/DDBJ databases">
        <title>Genomes of endolithic fungi from Antarctica.</title>
        <authorList>
            <person name="Coleine C."/>
            <person name="Masonjones S."/>
            <person name="Stajich J.E."/>
        </authorList>
    </citation>
    <scope>NUCLEOTIDE SEQUENCE [LARGE SCALE GENOMIC DNA]</scope>
    <source>
        <strain evidence="2 3">CCFEE 6315</strain>
    </source>
</reference>
<feature type="compositionally biased region" description="Low complexity" evidence="1">
    <location>
        <begin position="717"/>
        <end position="726"/>
    </location>
</feature>
<feature type="region of interest" description="Disordered" evidence="1">
    <location>
        <begin position="569"/>
        <end position="651"/>
    </location>
</feature>
<feature type="region of interest" description="Disordered" evidence="1">
    <location>
        <begin position="189"/>
        <end position="243"/>
    </location>
</feature>
<dbReference type="OrthoDB" id="3946541at2759"/>
<feature type="compositionally biased region" description="Low complexity" evidence="1">
    <location>
        <begin position="827"/>
        <end position="838"/>
    </location>
</feature>
<feature type="compositionally biased region" description="Acidic residues" evidence="1">
    <location>
        <begin position="806"/>
        <end position="826"/>
    </location>
</feature>
<feature type="region of interest" description="Disordered" evidence="1">
    <location>
        <begin position="360"/>
        <end position="382"/>
    </location>
</feature>
<feature type="compositionally biased region" description="Basic and acidic residues" evidence="1">
    <location>
        <begin position="603"/>
        <end position="630"/>
    </location>
</feature>
<sequence length="865" mass="98660">MAEPFSTAAGVIGVAQFGFSLATTLTTYIGDFRDVSQDITGLANEITATYRQVDELRSLLDRNKAVQTLSDGVRLEAEDCQVKAEKLANRLWKQLGKSHAEIPKGRLIGPDDINVSVFSRARWPVYKTRLDQHKQELMVLKQNIMMVFAMARMNTESTDAEKLRTQDQLDKLKKGKELALEALWEATKRRKQSKARRRRTKRPHFHEDTQEPSFSLHATQPGAEEKVGLPHTEYGPPERGLSYDSYDYEDDDLSISGPVTEKAAELVYEKVLAQIDLEEYERKKDEGDRKRRDAQLIAKFKADLVQGLQESHESIEVMKRKLREAFGPIVTDEQIEQFVASSRGEAIQGEEVANLLEQPTEARAADTQSASHDADVGTLKQSRGRRRRLFDLFRRNGHAPRSPTPRRSANGMVTAGLGREVVLVETVRQTPMAVRTLLLALMARPLVQTLASTAMHDPDYVIILRELDEYEAQDFYEDVPPDYVPLQQSERRPRSYHLEREDDRFNQASYPSNAWEREPSYPTNSQSYPVPEFVKGEQINIRGQKERSKSDRRYTESPEIILREEQEEIRKREERSTKELRRELGEQSSIDDKRVWGRGPSGRKRDSRPYLRYTKRSDQQRRSEVVRDAEPPSESHLPQTRAESAAMKDGIELQRIISDYREKEEAREKSSKITAEKLAEIALSTRSRSKSRSEAQSPRRISRSLVVRSAFGDGTMPPRRSSTSSTDAFISRSPSRRSTYEYPTIDTIVEHEQWRGDGRIEVSMPEPFRRVVELEDSPPRRRVERTPSYGNPGRSILKASVRTDLNPDEAGEDSPSDVYPSEEESEVYPSSDSSSGSSDQERGGDAQELQPTSSTRRSPAGLDRR</sequence>
<protein>
    <recommendedName>
        <fullName evidence="4">Fungal N-terminal domain-containing protein</fullName>
    </recommendedName>
</protein>
<comment type="caution">
    <text evidence="2">The sequence shown here is derived from an EMBL/GenBank/DDBJ whole genome shotgun (WGS) entry which is preliminary data.</text>
</comment>
<dbReference type="Proteomes" id="UP000308549">
    <property type="component" value="Unassembled WGS sequence"/>
</dbReference>
<evidence type="ECO:0000313" key="2">
    <source>
        <dbReference type="EMBL" id="TKA23938.1"/>
    </source>
</evidence>
<evidence type="ECO:0000313" key="3">
    <source>
        <dbReference type="Proteomes" id="UP000308549"/>
    </source>
</evidence>
<dbReference type="AlphaFoldDB" id="A0A4U0TPG1"/>
<name>A0A4U0TPG1_9PEZI</name>
<keyword evidence="3" id="KW-1185">Reference proteome</keyword>
<accession>A0A4U0TPG1</accession>
<evidence type="ECO:0000256" key="1">
    <source>
        <dbReference type="SAM" id="MobiDB-lite"/>
    </source>
</evidence>
<organism evidence="2 3">
    <name type="scientific">Salinomyces thailandicus</name>
    <dbReference type="NCBI Taxonomy" id="706561"/>
    <lineage>
        <taxon>Eukaryota</taxon>
        <taxon>Fungi</taxon>
        <taxon>Dikarya</taxon>
        <taxon>Ascomycota</taxon>
        <taxon>Pezizomycotina</taxon>
        <taxon>Dothideomycetes</taxon>
        <taxon>Dothideomycetidae</taxon>
        <taxon>Mycosphaerellales</taxon>
        <taxon>Teratosphaeriaceae</taxon>
        <taxon>Salinomyces</taxon>
    </lineage>
</organism>
<feature type="compositionally biased region" description="Basic and acidic residues" evidence="1">
    <location>
        <begin position="489"/>
        <end position="505"/>
    </location>
</feature>
<feature type="compositionally biased region" description="Basic residues" evidence="1">
    <location>
        <begin position="189"/>
        <end position="204"/>
    </location>
</feature>